<sequence>WWWGVLTQLERTQAYKDGAGFQPPFPPPSTPTEPVTVVTQSCDQFTGMVKEIVLPRFAGEADDPEAIAKFLDEQAEIIEDKFNGRARIVPCDICVESGAVVFDCGQCVHFEVAADQNINSISFINCFEGDEVHVIFNASKDIEISGWPAGIICGSCGDADGNTVSVPEGNSSPAGFKIDAVGNPRELDGLANCVGDCMKASGNFLSIINVTLTGCMIECMQKGRSTETGTGIKPPSGGADSSGACQCIPGDGDQLTVVVCTEMDCDAAEPKIVITACGGTEPYTWSVEGGETPTQTDSGTSDRNTKIEPPTNTTPGEAGTAYARGHAKVRSDRNVPGGCQGIFQAGAPYNCAGVRTGNCVERGSNAIGNMPAKCEVNSIPPDPCGCRPEVPCASACGQPCESEGGCEPCEQATVDLRTQTMKDNGCKPCAATMEGMIVSVTDAVGTIVSTVVRT</sequence>
<accession>A0A0F9D670</accession>
<evidence type="ECO:0000256" key="1">
    <source>
        <dbReference type="SAM" id="MobiDB-lite"/>
    </source>
</evidence>
<proteinExistence type="predicted"/>
<reference evidence="2" key="1">
    <citation type="journal article" date="2015" name="Nature">
        <title>Complex archaea that bridge the gap between prokaryotes and eukaryotes.</title>
        <authorList>
            <person name="Spang A."/>
            <person name="Saw J.H."/>
            <person name="Jorgensen S.L."/>
            <person name="Zaremba-Niedzwiedzka K."/>
            <person name="Martijn J."/>
            <person name="Lind A.E."/>
            <person name="van Eijk R."/>
            <person name="Schleper C."/>
            <person name="Guy L."/>
            <person name="Ettema T.J."/>
        </authorList>
    </citation>
    <scope>NUCLEOTIDE SEQUENCE</scope>
</reference>
<comment type="caution">
    <text evidence="2">The sequence shown here is derived from an EMBL/GenBank/DDBJ whole genome shotgun (WGS) entry which is preliminary data.</text>
</comment>
<feature type="compositionally biased region" description="Polar residues" evidence="1">
    <location>
        <begin position="292"/>
        <end position="302"/>
    </location>
</feature>
<dbReference type="AlphaFoldDB" id="A0A0F9D670"/>
<protein>
    <submittedName>
        <fullName evidence="2">Uncharacterized protein</fullName>
    </submittedName>
</protein>
<dbReference type="EMBL" id="LAZR01043234">
    <property type="protein sequence ID" value="KKL07578.1"/>
    <property type="molecule type" value="Genomic_DNA"/>
</dbReference>
<feature type="non-terminal residue" evidence="2">
    <location>
        <position position="1"/>
    </location>
</feature>
<gene>
    <name evidence="2" type="ORF">LCGC14_2584620</name>
</gene>
<name>A0A0F9D670_9ZZZZ</name>
<evidence type="ECO:0000313" key="2">
    <source>
        <dbReference type="EMBL" id="KKL07578.1"/>
    </source>
</evidence>
<organism evidence="2">
    <name type="scientific">marine sediment metagenome</name>
    <dbReference type="NCBI Taxonomy" id="412755"/>
    <lineage>
        <taxon>unclassified sequences</taxon>
        <taxon>metagenomes</taxon>
        <taxon>ecological metagenomes</taxon>
    </lineage>
</organism>
<feature type="region of interest" description="Disordered" evidence="1">
    <location>
        <begin position="285"/>
        <end position="319"/>
    </location>
</feature>